<dbReference type="Proteomes" id="UP000295302">
    <property type="component" value="Unassembled WGS sequence"/>
</dbReference>
<organism evidence="2 3">
    <name type="scientific">Nonomuraea terrae</name>
    <dbReference type="NCBI Taxonomy" id="2530383"/>
    <lineage>
        <taxon>Bacteria</taxon>
        <taxon>Bacillati</taxon>
        <taxon>Actinomycetota</taxon>
        <taxon>Actinomycetes</taxon>
        <taxon>Streptosporangiales</taxon>
        <taxon>Streptosporangiaceae</taxon>
        <taxon>Nonomuraea</taxon>
    </lineage>
</organism>
<sequence>MTLQVAFGLVGLAFMVGAFAATSDRPLLLLGVYAAAAPGLIGWFLHRWNGRTRRLRWAIVTTESVFIVISVCCRPSTAT</sequence>
<name>A0A4R4ZE99_9ACTN</name>
<keyword evidence="1" id="KW-0472">Membrane</keyword>
<dbReference type="OrthoDB" id="3541084at2"/>
<keyword evidence="1" id="KW-0812">Transmembrane</keyword>
<dbReference type="AlphaFoldDB" id="A0A4R4ZE99"/>
<evidence type="ECO:0000256" key="1">
    <source>
        <dbReference type="SAM" id="Phobius"/>
    </source>
</evidence>
<dbReference type="RefSeq" id="WP_132608836.1">
    <property type="nucleotide sequence ID" value="NZ_SMKQ01000005.1"/>
</dbReference>
<reference evidence="2 3" key="1">
    <citation type="submission" date="2019-03" db="EMBL/GenBank/DDBJ databases">
        <title>Draft genome sequences of novel Actinobacteria.</title>
        <authorList>
            <person name="Sahin N."/>
            <person name="Ay H."/>
            <person name="Saygin H."/>
        </authorList>
    </citation>
    <scope>NUCLEOTIDE SEQUENCE [LARGE SCALE GENOMIC DNA]</scope>
    <source>
        <strain evidence="2 3">CH32</strain>
    </source>
</reference>
<dbReference type="EMBL" id="SMKQ01000005">
    <property type="protein sequence ID" value="TDD55844.1"/>
    <property type="molecule type" value="Genomic_DNA"/>
</dbReference>
<feature type="transmembrane region" description="Helical" evidence="1">
    <location>
        <begin position="30"/>
        <end position="46"/>
    </location>
</feature>
<gene>
    <name evidence="2" type="ORF">E1286_03630</name>
</gene>
<keyword evidence="3" id="KW-1185">Reference proteome</keyword>
<comment type="caution">
    <text evidence="2">The sequence shown here is derived from an EMBL/GenBank/DDBJ whole genome shotgun (WGS) entry which is preliminary data.</text>
</comment>
<proteinExistence type="predicted"/>
<evidence type="ECO:0000313" key="3">
    <source>
        <dbReference type="Proteomes" id="UP000295302"/>
    </source>
</evidence>
<keyword evidence="1" id="KW-1133">Transmembrane helix</keyword>
<evidence type="ECO:0000313" key="2">
    <source>
        <dbReference type="EMBL" id="TDD55844.1"/>
    </source>
</evidence>
<accession>A0A4R4ZE99</accession>
<protein>
    <submittedName>
        <fullName evidence="2">Uncharacterized protein</fullName>
    </submittedName>
</protein>